<organism evidence="3 4">
    <name type="scientific">Rhinolophus ferrumequinum</name>
    <name type="common">Greater horseshoe bat</name>
    <dbReference type="NCBI Taxonomy" id="59479"/>
    <lineage>
        <taxon>Eukaryota</taxon>
        <taxon>Metazoa</taxon>
        <taxon>Chordata</taxon>
        <taxon>Craniata</taxon>
        <taxon>Vertebrata</taxon>
        <taxon>Euteleostomi</taxon>
        <taxon>Mammalia</taxon>
        <taxon>Eutheria</taxon>
        <taxon>Laurasiatheria</taxon>
        <taxon>Chiroptera</taxon>
        <taxon>Yinpterochiroptera</taxon>
        <taxon>Rhinolophoidea</taxon>
        <taxon>Rhinolophidae</taxon>
        <taxon>Rhinolophinae</taxon>
        <taxon>Rhinolophus</taxon>
    </lineage>
</organism>
<dbReference type="AlphaFoldDB" id="A0A7J7SY69"/>
<gene>
    <name evidence="3" type="ORF">mRhiFer1_009066</name>
</gene>
<comment type="caution">
    <text evidence="3">The sequence shown here is derived from an EMBL/GenBank/DDBJ whole genome shotgun (WGS) entry which is preliminary data.</text>
</comment>
<feature type="compositionally biased region" description="Low complexity" evidence="1">
    <location>
        <begin position="13"/>
        <end position="25"/>
    </location>
</feature>
<dbReference type="Proteomes" id="UP000585614">
    <property type="component" value="Unassembled WGS sequence"/>
</dbReference>
<evidence type="ECO:0000313" key="4">
    <source>
        <dbReference type="Proteomes" id="UP000585614"/>
    </source>
</evidence>
<feature type="region of interest" description="Disordered" evidence="1">
    <location>
        <begin position="1"/>
        <end position="25"/>
    </location>
</feature>
<keyword evidence="2" id="KW-0812">Transmembrane</keyword>
<evidence type="ECO:0000256" key="1">
    <source>
        <dbReference type="SAM" id="MobiDB-lite"/>
    </source>
</evidence>
<accession>A0A7J7SY69</accession>
<keyword evidence="2" id="KW-1133">Transmembrane helix</keyword>
<protein>
    <submittedName>
        <fullName evidence="3">Uncharacterized protein</fullName>
    </submittedName>
</protein>
<sequence length="138" mass="15387">MCRREKERKGGRTHSSCTTHARSHTHTSTYTRLAHAFHATQPHTTFCPHPRPLPPLKGRKSAPPFKSLPAAEDSGRNNRVQASSARFAALAWLGGELRSQGKGTNATILNRGCLLIFMQLHISIHIYSFSLIHVLDIR</sequence>
<dbReference type="EMBL" id="JACAGC010000021">
    <property type="protein sequence ID" value="KAF6293175.1"/>
    <property type="molecule type" value="Genomic_DNA"/>
</dbReference>
<name>A0A7J7SY69_RHIFE</name>
<keyword evidence="2" id="KW-0472">Membrane</keyword>
<feature type="compositionally biased region" description="Basic and acidic residues" evidence="1">
    <location>
        <begin position="1"/>
        <end position="10"/>
    </location>
</feature>
<evidence type="ECO:0000313" key="3">
    <source>
        <dbReference type="EMBL" id="KAF6293175.1"/>
    </source>
</evidence>
<feature type="region of interest" description="Disordered" evidence="1">
    <location>
        <begin position="42"/>
        <end position="79"/>
    </location>
</feature>
<feature type="transmembrane region" description="Helical" evidence="2">
    <location>
        <begin position="112"/>
        <end position="135"/>
    </location>
</feature>
<evidence type="ECO:0000256" key="2">
    <source>
        <dbReference type="SAM" id="Phobius"/>
    </source>
</evidence>
<proteinExistence type="predicted"/>
<reference evidence="3 4" key="1">
    <citation type="journal article" date="2020" name="Nature">
        <title>Six reference-quality genomes reveal evolution of bat adaptations.</title>
        <authorList>
            <person name="Jebb D."/>
            <person name="Huang Z."/>
            <person name="Pippel M."/>
            <person name="Hughes G.M."/>
            <person name="Lavrichenko K."/>
            <person name="Devanna P."/>
            <person name="Winkler S."/>
            <person name="Jermiin L.S."/>
            <person name="Skirmuntt E.C."/>
            <person name="Katzourakis A."/>
            <person name="Burkitt-Gray L."/>
            <person name="Ray D.A."/>
            <person name="Sullivan K.A.M."/>
            <person name="Roscito J.G."/>
            <person name="Kirilenko B.M."/>
            <person name="Davalos L.M."/>
            <person name="Corthals A.P."/>
            <person name="Power M.L."/>
            <person name="Jones G."/>
            <person name="Ransome R.D."/>
            <person name="Dechmann D.K.N."/>
            <person name="Locatelli A.G."/>
            <person name="Puechmaille S.J."/>
            <person name="Fedrigo O."/>
            <person name="Jarvis E.D."/>
            <person name="Hiller M."/>
            <person name="Vernes S.C."/>
            <person name="Myers E.W."/>
            <person name="Teeling E.C."/>
        </authorList>
    </citation>
    <scope>NUCLEOTIDE SEQUENCE [LARGE SCALE GENOMIC DNA]</scope>
    <source>
        <strain evidence="3">MRhiFer1</strain>
        <tissue evidence="3">Lung</tissue>
    </source>
</reference>